<proteinExistence type="predicted"/>
<accession>A0A0E9USJ1</accession>
<organism evidence="1">
    <name type="scientific">Anguilla anguilla</name>
    <name type="common">European freshwater eel</name>
    <name type="synonym">Muraena anguilla</name>
    <dbReference type="NCBI Taxonomy" id="7936"/>
    <lineage>
        <taxon>Eukaryota</taxon>
        <taxon>Metazoa</taxon>
        <taxon>Chordata</taxon>
        <taxon>Craniata</taxon>
        <taxon>Vertebrata</taxon>
        <taxon>Euteleostomi</taxon>
        <taxon>Actinopterygii</taxon>
        <taxon>Neopterygii</taxon>
        <taxon>Teleostei</taxon>
        <taxon>Anguilliformes</taxon>
        <taxon>Anguillidae</taxon>
        <taxon>Anguilla</taxon>
    </lineage>
</organism>
<reference evidence="1" key="2">
    <citation type="journal article" date="2015" name="Fish Shellfish Immunol.">
        <title>Early steps in the European eel (Anguilla anguilla)-Vibrio vulnificus interaction in the gills: Role of the RtxA13 toxin.</title>
        <authorList>
            <person name="Callol A."/>
            <person name="Pajuelo D."/>
            <person name="Ebbesson L."/>
            <person name="Teles M."/>
            <person name="MacKenzie S."/>
            <person name="Amaro C."/>
        </authorList>
    </citation>
    <scope>NUCLEOTIDE SEQUENCE</scope>
</reference>
<dbReference type="EMBL" id="GBXM01040387">
    <property type="protein sequence ID" value="JAH68190.1"/>
    <property type="molecule type" value="Transcribed_RNA"/>
</dbReference>
<dbReference type="AlphaFoldDB" id="A0A0E9USJ1"/>
<sequence length="30" mass="3459">MGSEVQKHTCNYRFSPLVPPKRAKLKSSRL</sequence>
<name>A0A0E9USJ1_ANGAN</name>
<reference evidence="1" key="1">
    <citation type="submission" date="2014-11" db="EMBL/GenBank/DDBJ databases">
        <authorList>
            <person name="Amaro Gonzalez C."/>
        </authorList>
    </citation>
    <scope>NUCLEOTIDE SEQUENCE</scope>
</reference>
<protein>
    <submittedName>
        <fullName evidence="1">Uncharacterized protein</fullName>
    </submittedName>
</protein>
<evidence type="ECO:0000313" key="1">
    <source>
        <dbReference type="EMBL" id="JAH68190.1"/>
    </source>
</evidence>